<gene>
    <name evidence="2" type="ORF">A3C88_01495</name>
</gene>
<dbReference type="InterPro" id="IPR016084">
    <property type="entry name" value="Haem_Oase-like_multi-hlx"/>
</dbReference>
<dbReference type="EMBL" id="MGJZ01000006">
    <property type="protein sequence ID" value="OGN17679.1"/>
    <property type="molecule type" value="Genomic_DNA"/>
</dbReference>
<dbReference type="AlphaFoldDB" id="A0A1F8FZG8"/>
<keyword evidence="1" id="KW-0472">Membrane</keyword>
<sequence>MYFVKLNTHFEDTLMNQFWNAYSEYEDELRRRFHQHRIYEVLHRFTDRDFRWYLLQIGFIAREFVKWYEVAKLGLTSESAKEVVREILRDEIPQAGATHQDDRLHDLELMGVSREEALNVRPSGGTRGVIKRLYQLVRVPQEDQDLRIMVTLRIAGEVLVAEQYRHIVDEMKRRFGVDPETYSRFYWPHYEHDLKGSQENPNSAGHTDRFDEVLASMITDRRTLKVAKEQALMAFYARNAIHDQFLDAHNALAVLKQITAAVACIIAVIFGGIVAQKAMVQYEREQWTMHIAAQSPGVAAALTDCDQELLDRFRQHRRSEDLQKVGAPNACLDAYIGP</sequence>
<feature type="transmembrane region" description="Helical" evidence="1">
    <location>
        <begin position="254"/>
        <end position="275"/>
    </location>
</feature>
<accession>A0A1F8FZG8</accession>
<dbReference type="Proteomes" id="UP000178117">
    <property type="component" value="Unassembled WGS sequence"/>
</dbReference>
<name>A0A1F8FZG8_9BACT</name>
<evidence type="ECO:0000256" key="1">
    <source>
        <dbReference type="SAM" id="Phobius"/>
    </source>
</evidence>
<proteinExistence type="predicted"/>
<organism evidence="2 3">
    <name type="scientific">Candidatus Yanofskybacteria bacterium RIFCSPHIGHO2_02_FULL_50_12</name>
    <dbReference type="NCBI Taxonomy" id="1802685"/>
    <lineage>
        <taxon>Bacteria</taxon>
        <taxon>Candidatus Yanofskyibacteriota</taxon>
    </lineage>
</organism>
<dbReference type="SUPFAM" id="SSF48613">
    <property type="entry name" value="Heme oxygenase-like"/>
    <property type="match status" value="1"/>
</dbReference>
<keyword evidence="1" id="KW-1133">Transmembrane helix</keyword>
<reference evidence="2 3" key="1">
    <citation type="journal article" date="2016" name="Nat. Commun.">
        <title>Thousands of microbial genomes shed light on interconnected biogeochemical processes in an aquifer system.</title>
        <authorList>
            <person name="Anantharaman K."/>
            <person name="Brown C.T."/>
            <person name="Hug L.A."/>
            <person name="Sharon I."/>
            <person name="Castelle C.J."/>
            <person name="Probst A.J."/>
            <person name="Thomas B.C."/>
            <person name="Singh A."/>
            <person name="Wilkins M.J."/>
            <person name="Karaoz U."/>
            <person name="Brodie E.L."/>
            <person name="Williams K.H."/>
            <person name="Hubbard S.S."/>
            <person name="Banfield J.F."/>
        </authorList>
    </citation>
    <scope>NUCLEOTIDE SEQUENCE [LARGE SCALE GENOMIC DNA]</scope>
</reference>
<protein>
    <submittedName>
        <fullName evidence="2">Uncharacterized protein</fullName>
    </submittedName>
</protein>
<evidence type="ECO:0000313" key="2">
    <source>
        <dbReference type="EMBL" id="OGN17679.1"/>
    </source>
</evidence>
<dbReference type="STRING" id="1802685.A3C88_01495"/>
<keyword evidence="1" id="KW-0812">Transmembrane</keyword>
<dbReference type="Gene3D" id="1.20.910.10">
    <property type="entry name" value="Heme oxygenase-like"/>
    <property type="match status" value="1"/>
</dbReference>
<comment type="caution">
    <text evidence="2">The sequence shown here is derived from an EMBL/GenBank/DDBJ whole genome shotgun (WGS) entry which is preliminary data.</text>
</comment>
<evidence type="ECO:0000313" key="3">
    <source>
        <dbReference type="Proteomes" id="UP000178117"/>
    </source>
</evidence>